<comment type="caution">
    <text evidence="4">The sequence shown here is derived from an EMBL/GenBank/DDBJ whole genome shotgun (WGS) entry which is preliminary data.</text>
</comment>
<feature type="compositionally biased region" description="Gly residues" evidence="1">
    <location>
        <begin position="68"/>
        <end position="82"/>
    </location>
</feature>
<keyword evidence="2" id="KW-0472">Membrane</keyword>
<evidence type="ECO:0000256" key="1">
    <source>
        <dbReference type="SAM" id="MobiDB-lite"/>
    </source>
</evidence>
<sequence length="196" mass="20893">MTQPPNPQWWQPGDPQQSQGWQPQPGQQGSWQQPAYQQPQQPQPGQWQQPASPPHGQPVQPAQPEPQYGGGFTGSSQYGGLGAFTEEKPARPARSKKPLIIGGVVVLLLAGGGVAAWQLGVFAGETLDPGSAQDGITAVMRDTYGEPNVSNVSCPSGEPIKAGHTFECTLDVGKTPRKVSIRVLNDRPEFEVGAPR</sequence>
<keyword evidence="2" id="KW-0812">Transmembrane</keyword>
<name>A0A4Q7JAS4_9PSEU</name>
<organism evidence="4 5">
    <name type="scientific">Amycolatopsis suaedae</name>
    <dbReference type="NCBI Taxonomy" id="2510978"/>
    <lineage>
        <taxon>Bacteria</taxon>
        <taxon>Bacillati</taxon>
        <taxon>Actinomycetota</taxon>
        <taxon>Actinomycetes</taxon>
        <taxon>Pseudonocardiales</taxon>
        <taxon>Pseudonocardiaceae</taxon>
        <taxon>Amycolatopsis</taxon>
    </lineage>
</organism>
<dbReference type="Pfam" id="PF14230">
    <property type="entry name" value="DUF4333"/>
    <property type="match status" value="1"/>
</dbReference>
<dbReference type="InterPro" id="IPR025637">
    <property type="entry name" value="DUF4333"/>
</dbReference>
<dbReference type="EMBL" id="SFCC01000004">
    <property type="protein sequence ID" value="RZQ64086.1"/>
    <property type="molecule type" value="Genomic_DNA"/>
</dbReference>
<dbReference type="SUPFAM" id="SSF81995">
    <property type="entry name" value="beta-sandwich domain of Sec23/24"/>
    <property type="match status" value="1"/>
</dbReference>
<protein>
    <submittedName>
        <fullName evidence="4">DUF4333 domain-containing protein</fullName>
    </submittedName>
</protein>
<dbReference type="OrthoDB" id="3625154at2"/>
<feature type="transmembrane region" description="Helical" evidence="2">
    <location>
        <begin position="99"/>
        <end position="119"/>
    </location>
</feature>
<dbReference type="AlphaFoldDB" id="A0A4Q7JAS4"/>
<evidence type="ECO:0000259" key="3">
    <source>
        <dbReference type="Pfam" id="PF14230"/>
    </source>
</evidence>
<keyword evidence="2" id="KW-1133">Transmembrane helix</keyword>
<feature type="compositionally biased region" description="Pro residues" evidence="1">
    <location>
        <begin position="51"/>
        <end position="64"/>
    </location>
</feature>
<dbReference type="RefSeq" id="WP_130474804.1">
    <property type="nucleotide sequence ID" value="NZ_SFCC01000004.1"/>
</dbReference>
<proteinExistence type="predicted"/>
<feature type="region of interest" description="Disordered" evidence="1">
    <location>
        <begin position="1"/>
        <end position="94"/>
    </location>
</feature>
<gene>
    <name evidence="4" type="ORF">EWH70_08800</name>
</gene>
<evidence type="ECO:0000313" key="4">
    <source>
        <dbReference type="EMBL" id="RZQ64086.1"/>
    </source>
</evidence>
<evidence type="ECO:0000256" key="2">
    <source>
        <dbReference type="SAM" id="Phobius"/>
    </source>
</evidence>
<keyword evidence="5" id="KW-1185">Reference proteome</keyword>
<feature type="compositionally biased region" description="Low complexity" evidence="1">
    <location>
        <begin position="8"/>
        <end position="50"/>
    </location>
</feature>
<evidence type="ECO:0000313" key="5">
    <source>
        <dbReference type="Proteomes" id="UP000292003"/>
    </source>
</evidence>
<accession>A0A4Q7JAS4</accession>
<feature type="domain" description="DUF4333" evidence="3">
    <location>
        <begin position="113"/>
        <end position="186"/>
    </location>
</feature>
<reference evidence="4 5" key="1">
    <citation type="submission" date="2019-02" db="EMBL/GenBank/DDBJ databases">
        <title>Draft genome sequence of Amycolatopsis sp. 8-3EHSu isolated from roots of Suaeda maritima.</title>
        <authorList>
            <person name="Duangmal K."/>
            <person name="Chantavorakit T."/>
        </authorList>
    </citation>
    <scope>NUCLEOTIDE SEQUENCE [LARGE SCALE GENOMIC DNA]</scope>
    <source>
        <strain evidence="4 5">8-3EHSu</strain>
    </source>
</reference>
<dbReference type="Proteomes" id="UP000292003">
    <property type="component" value="Unassembled WGS sequence"/>
</dbReference>